<dbReference type="InterPro" id="IPR000515">
    <property type="entry name" value="MetI-like"/>
</dbReference>
<sequence>MGGRTHKPSITLLSKVVRLLKNQKMFIGLSLLPALVLVLVFTYYPFIKGIIMAFQDYKLFDLRNIQFVGFDNFTAAFKDPKFLTALSNSAYWVGFSLVFQFLFGLLLAMVLRKPFRGRGVYQGFVFYSWALSGFLIGLIWKWMFNSQLGVINDILLRLGIIDVRIGFLSDPNWALFSVIVVNIWYGIAFFAIMLLAALQSVPSELYEAADMDGANASRKFFNVTLPYIFPTIITTTLLRAIWIFNDPAIIYGMTNGGPAGSTHILSSFMLDKIIYGGDYGAASAVGVIMIVLLLMYTIFYLSVTRSEKVGDF</sequence>
<evidence type="ECO:0000256" key="7">
    <source>
        <dbReference type="RuleBase" id="RU363032"/>
    </source>
</evidence>
<dbReference type="Pfam" id="PF00528">
    <property type="entry name" value="BPD_transp_1"/>
    <property type="match status" value="1"/>
</dbReference>
<feature type="transmembrane region" description="Helical" evidence="7">
    <location>
        <begin position="173"/>
        <end position="199"/>
    </location>
</feature>
<dbReference type="PANTHER" id="PTHR43005:SF1">
    <property type="entry name" value="SPERMIDINE_PUTRESCINE TRANSPORT SYSTEM PERMEASE PROTEIN"/>
    <property type="match status" value="1"/>
</dbReference>
<evidence type="ECO:0000256" key="1">
    <source>
        <dbReference type="ARBA" id="ARBA00004651"/>
    </source>
</evidence>
<dbReference type="EMBL" id="JAHZIK010000268">
    <property type="protein sequence ID" value="MBW7454888.1"/>
    <property type="molecule type" value="Genomic_DNA"/>
</dbReference>
<gene>
    <name evidence="9" type="ORF">K0U00_12675</name>
</gene>
<feature type="transmembrane region" description="Helical" evidence="7">
    <location>
        <begin position="279"/>
        <end position="303"/>
    </location>
</feature>
<feature type="transmembrane region" description="Helical" evidence="7">
    <location>
        <begin position="25"/>
        <end position="46"/>
    </location>
</feature>
<evidence type="ECO:0000313" key="10">
    <source>
        <dbReference type="Proteomes" id="UP001519887"/>
    </source>
</evidence>
<keyword evidence="3" id="KW-1003">Cell membrane</keyword>
<evidence type="ECO:0000256" key="5">
    <source>
        <dbReference type="ARBA" id="ARBA00022989"/>
    </source>
</evidence>
<comment type="caution">
    <text evidence="9">The sequence shown here is derived from an EMBL/GenBank/DDBJ whole genome shotgun (WGS) entry which is preliminary data.</text>
</comment>
<evidence type="ECO:0000256" key="3">
    <source>
        <dbReference type="ARBA" id="ARBA00022475"/>
    </source>
</evidence>
<name>A0ABS7C1V1_9BACL</name>
<dbReference type="SUPFAM" id="SSF161098">
    <property type="entry name" value="MetI-like"/>
    <property type="match status" value="1"/>
</dbReference>
<dbReference type="Gene3D" id="1.10.3720.10">
    <property type="entry name" value="MetI-like"/>
    <property type="match status" value="1"/>
</dbReference>
<feature type="transmembrane region" description="Helical" evidence="7">
    <location>
        <begin position="123"/>
        <end position="143"/>
    </location>
</feature>
<dbReference type="Proteomes" id="UP001519887">
    <property type="component" value="Unassembled WGS sequence"/>
</dbReference>
<evidence type="ECO:0000256" key="4">
    <source>
        <dbReference type="ARBA" id="ARBA00022692"/>
    </source>
</evidence>
<evidence type="ECO:0000259" key="8">
    <source>
        <dbReference type="PROSITE" id="PS50928"/>
    </source>
</evidence>
<comment type="subcellular location">
    <subcellularLocation>
        <location evidence="1 7">Cell membrane</location>
        <topology evidence="1 7">Multi-pass membrane protein</topology>
    </subcellularLocation>
</comment>
<keyword evidence="5 7" id="KW-1133">Transmembrane helix</keyword>
<proteinExistence type="inferred from homology"/>
<reference evidence="9 10" key="1">
    <citation type="submission" date="2021-07" db="EMBL/GenBank/DDBJ databases">
        <title>Paenibacillus radiodurans sp. nov., isolated from the southeastern edge of Tengger Desert.</title>
        <authorList>
            <person name="Zhang G."/>
        </authorList>
    </citation>
    <scope>NUCLEOTIDE SEQUENCE [LARGE SCALE GENOMIC DNA]</scope>
    <source>
        <strain evidence="9 10">CCM 7311</strain>
    </source>
</reference>
<feature type="transmembrane region" description="Helical" evidence="7">
    <location>
        <begin position="220"/>
        <end position="244"/>
    </location>
</feature>
<dbReference type="CDD" id="cd06261">
    <property type="entry name" value="TM_PBP2"/>
    <property type="match status" value="1"/>
</dbReference>
<comment type="similarity">
    <text evidence="7">Belongs to the binding-protein-dependent transport system permease family.</text>
</comment>
<evidence type="ECO:0000256" key="6">
    <source>
        <dbReference type="ARBA" id="ARBA00023136"/>
    </source>
</evidence>
<evidence type="ECO:0000313" key="9">
    <source>
        <dbReference type="EMBL" id="MBW7454888.1"/>
    </source>
</evidence>
<keyword evidence="10" id="KW-1185">Reference proteome</keyword>
<protein>
    <submittedName>
        <fullName evidence="9">Sugar ABC transporter permease</fullName>
    </submittedName>
</protein>
<feature type="domain" description="ABC transmembrane type-1" evidence="8">
    <location>
        <begin position="86"/>
        <end position="300"/>
    </location>
</feature>
<accession>A0ABS7C1V1</accession>
<keyword evidence="4 7" id="KW-0812">Transmembrane</keyword>
<dbReference type="InterPro" id="IPR035906">
    <property type="entry name" value="MetI-like_sf"/>
</dbReference>
<feature type="transmembrane region" description="Helical" evidence="7">
    <location>
        <begin position="90"/>
        <end position="111"/>
    </location>
</feature>
<dbReference type="PANTHER" id="PTHR43005">
    <property type="entry name" value="BLR7065 PROTEIN"/>
    <property type="match status" value="1"/>
</dbReference>
<dbReference type="PROSITE" id="PS50928">
    <property type="entry name" value="ABC_TM1"/>
    <property type="match status" value="1"/>
</dbReference>
<keyword evidence="2 7" id="KW-0813">Transport</keyword>
<keyword evidence="6 7" id="KW-0472">Membrane</keyword>
<evidence type="ECO:0000256" key="2">
    <source>
        <dbReference type="ARBA" id="ARBA00022448"/>
    </source>
</evidence>
<organism evidence="9 10">
    <name type="scientific">Paenibacillus sepulcri</name>
    <dbReference type="NCBI Taxonomy" id="359917"/>
    <lineage>
        <taxon>Bacteria</taxon>
        <taxon>Bacillati</taxon>
        <taxon>Bacillota</taxon>
        <taxon>Bacilli</taxon>
        <taxon>Bacillales</taxon>
        <taxon>Paenibacillaceae</taxon>
        <taxon>Paenibacillus</taxon>
    </lineage>
</organism>